<dbReference type="InParanoid" id="A0A2K1XBU1"/>
<evidence type="ECO:0000313" key="9">
    <source>
        <dbReference type="Proteomes" id="UP000006729"/>
    </source>
</evidence>
<feature type="compositionally biased region" description="Low complexity" evidence="6">
    <location>
        <begin position="250"/>
        <end position="269"/>
    </location>
</feature>
<dbReference type="InterPro" id="IPR027329">
    <property type="entry name" value="TPX2_C"/>
</dbReference>
<protein>
    <recommendedName>
        <fullName evidence="7">TPX2 C-terminal domain-containing protein</fullName>
    </recommendedName>
</protein>
<evidence type="ECO:0000256" key="5">
    <source>
        <dbReference type="ARBA" id="ARBA00023212"/>
    </source>
</evidence>
<dbReference type="GO" id="GO:0072657">
    <property type="term" value="P:protein localization to membrane"/>
    <property type="evidence" value="ECO:0000318"/>
    <property type="project" value="GO_Central"/>
</dbReference>
<evidence type="ECO:0000313" key="8">
    <source>
        <dbReference type="EMBL" id="PNS98252.1"/>
    </source>
</evidence>
<feature type="compositionally biased region" description="Basic and acidic residues" evidence="6">
    <location>
        <begin position="130"/>
        <end position="151"/>
    </location>
</feature>
<dbReference type="FunCoup" id="A0A2K1XBU1">
    <property type="interactions" value="1081"/>
</dbReference>
<evidence type="ECO:0000256" key="3">
    <source>
        <dbReference type="ARBA" id="ARBA00022490"/>
    </source>
</evidence>
<dbReference type="InterPro" id="IPR044806">
    <property type="entry name" value="WVD2/WDL1-4"/>
</dbReference>
<comment type="similarity">
    <text evidence="2">Belongs to the TPX2 family.</text>
</comment>
<dbReference type="EMBL" id="CM009305">
    <property type="protein sequence ID" value="PNS98252.1"/>
    <property type="molecule type" value="Genomic_DNA"/>
</dbReference>
<dbReference type="EMBL" id="CM009305">
    <property type="protein sequence ID" value="PNS98251.1"/>
    <property type="molecule type" value="Genomic_DNA"/>
</dbReference>
<organism evidence="8 9">
    <name type="scientific">Populus trichocarpa</name>
    <name type="common">Western balsam poplar</name>
    <name type="synonym">Populus balsamifera subsp. trichocarpa</name>
    <dbReference type="NCBI Taxonomy" id="3694"/>
    <lineage>
        <taxon>Eukaryota</taxon>
        <taxon>Viridiplantae</taxon>
        <taxon>Streptophyta</taxon>
        <taxon>Embryophyta</taxon>
        <taxon>Tracheophyta</taxon>
        <taxon>Spermatophyta</taxon>
        <taxon>Magnoliopsida</taxon>
        <taxon>eudicotyledons</taxon>
        <taxon>Gunneridae</taxon>
        <taxon>Pentapetalae</taxon>
        <taxon>rosids</taxon>
        <taxon>fabids</taxon>
        <taxon>Malpighiales</taxon>
        <taxon>Salicaceae</taxon>
        <taxon>Saliceae</taxon>
        <taxon>Populus</taxon>
    </lineage>
</organism>
<feature type="compositionally biased region" description="Polar residues" evidence="6">
    <location>
        <begin position="159"/>
        <end position="214"/>
    </location>
</feature>
<evidence type="ECO:0000259" key="7">
    <source>
        <dbReference type="Pfam" id="PF06886"/>
    </source>
</evidence>
<dbReference type="GO" id="GO:0005874">
    <property type="term" value="C:microtubule"/>
    <property type="evidence" value="ECO:0007669"/>
    <property type="project" value="UniProtKB-KW"/>
</dbReference>
<feature type="region of interest" description="Disordered" evidence="6">
    <location>
        <begin position="296"/>
        <end position="488"/>
    </location>
</feature>
<feature type="compositionally biased region" description="Polar residues" evidence="6">
    <location>
        <begin position="357"/>
        <end position="404"/>
    </location>
</feature>
<comment type="subcellular location">
    <subcellularLocation>
        <location evidence="1">Cytoplasm</location>
        <location evidence="1">Cytoskeleton</location>
    </subcellularLocation>
</comment>
<dbReference type="GO" id="GO:0000226">
    <property type="term" value="P:microtubule cytoskeleton organization"/>
    <property type="evidence" value="ECO:0007669"/>
    <property type="project" value="InterPro"/>
</dbReference>
<keyword evidence="3" id="KW-0963">Cytoplasm</keyword>
<feature type="compositionally biased region" description="Basic and acidic residues" evidence="6">
    <location>
        <begin position="296"/>
        <end position="313"/>
    </location>
</feature>
<feature type="region of interest" description="Disordered" evidence="6">
    <location>
        <begin position="1"/>
        <end position="271"/>
    </location>
</feature>
<evidence type="ECO:0000256" key="2">
    <source>
        <dbReference type="ARBA" id="ARBA00005885"/>
    </source>
</evidence>
<dbReference type="PANTHER" id="PTHR46372:SF26">
    <property type="entry name" value="(WILD MALAYSIAN BANANA) HYPOTHETICAL PROTEIN"/>
    <property type="match status" value="1"/>
</dbReference>
<dbReference type="GO" id="GO:0008017">
    <property type="term" value="F:microtubule binding"/>
    <property type="evidence" value="ECO:0007669"/>
    <property type="project" value="InterPro"/>
</dbReference>
<feature type="compositionally biased region" description="Polar residues" evidence="6">
    <location>
        <begin position="33"/>
        <end position="49"/>
    </location>
</feature>
<keyword evidence="9" id="KW-1185">Reference proteome</keyword>
<feature type="compositionally biased region" description="Polar residues" evidence="6">
    <location>
        <begin position="56"/>
        <end position="74"/>
    </location>
</feature>
<evidence type="ECO:0000256" key="6">
    <source>
        <dbReference type="SAM" id="MobiDB-lite"/>
    </source>
</evidence>
<sequence>MEVHNAVKANEETIAEEIHAEATVVAPEKEKTNASNSERPLNANETSESFAKAEGLNSSSIASEGAASVSQRKISNALKEPAPRKGTSSKNSKLAKDKPNMKGSGAFSRSHRPILSQSVSFPAKGVCTDNRTKSIEEHPLRTAAKHARDEGTVSFPHISVTSSPRLNQANRRVPTGVNSKESNINCSKTLTRQSSSAGKSCSQQATSVKSSSLNEAAKGHPPQASESAAHQNSKPETTTLSSKEDDDTHSTTSSATPSGRRSSGSGFSFRLEERAEKRKEFFSKIEEKIHAKEIEQTNLQEKSKENQEAEIKQLRKSLTFKATPMPSFYKEPPPKAELKKIPTTRAISPKLGRRKSSTTLTNNSLEDSGSSFSPRASHSPRLNQESSNPTKGIQRNGNKDNGASKTPIRKSQPKLQSHQIMANGLEGKTVKSKAKPPGAENQTQKAGVGKVEENENNSKKIPLCDNGIQTMPENKTPQNDGLVLSSSNPEFMLPQVTVGG</sequence>
<dbReference type="Pfam" id="PF06886">
    <property type="entry name" value="TPX2"/>
    <property type="match status" value="1"/>
</dbReference>
<feature type="domain" description="TPX2 C-terminal" evidence="7">
    <location>
        <begin position="267"/>
        <end position="343"/>
    </location>
</feature>
<evidence type="ECO:0000256" key="1">
    <source>
        <dbReference type="ARBA" id="ARBA00004245"/>
    </source>
</evidence>
<dbReference type="Proteomes" id="UP000006729">
    <property type="component" value="Chromosome 16"/>
</dbReference>
<keyword evidence="4" id="KW-0493">Microtubule</keyword>
<name>A0A2K1XBU1_POPTR</name>
<dbReference type="EMBL" id="CM009305">
    <property type="protein sequence ID" value="PNS98250.1"/>
    <property type="molecule type" value="Genomic_DNA"/>
</dbReference>
<accession>A0A2K1XBU1</accession>
<feature type="compositionally biased region" description="Basic and acidic residues" evidence="6">
    <location>
        <begin position="1"/>
        <end position="20"/>
    </location>
</feature>
<reference evidence="8 9" key="1">
    <citation type="journal article" date="2006" name="Science">
        <title>The genome of black cottonwood, Populus trichocarpa (Torr. &amp; Gray).</title>
        <authorList>
            <person name="Tuskan G.A."/>
            <person name="Difazio S."/>
            <person name="Jansson S."/>
            <person name="Bohlmann J."/>
            <person name="Grigoriev I."/>
            <person name="Hellsten U."/>
            <person name="Putnam N."/>
            <person name="Ralph S."/>
            <person name="Rombauts S."/>
            <person name="Salamov A."/>
            <person name="Schein J."/>
            <person name="Sterck L."/>
            <person name="Aerts A."/>
            <person name="Bhalerao R.R."/>
            <person name="Bhalerao R.P."/>
            <person name="Blaudez D."/>
            <person name="Boerjan W."/>
            <person name="Brun A."/>
            <person name="Brunner A."/>
            <person name="Busov V."/>
            <person name="Campbell M."/>
            <person name="Carlson J."/>
            <person name="Chalot M."/>
            <person name="Chapman J."/>
            <person name="Chen G.L."/>
            <person name="Cooper D."/>
            <person name="Coutinho P.M."/>
            <person name="Couturier J."/>
            <person name="Covert S."/>
            <person name="Cronk Q."/>
            <person name="Cunningham R."/>
            <person name="Davis J."/>
            <person name="Degroeve S."/>
            <person name="Dejardin A."/>
            <person name="Depamphilis C."/>
            <person name="Detter J."/>
            <person name="Dirks B."/>
            <person name="Dubchak I."/>
            <person name="Duplessis S."/>
            <person name="Ehlting J."/>
            <person name="Ellis B."/>
            <person name="Gendler K."/>
            <person name="Goodstein D."/>
            <person name="Gribskov M."/>
            <person name="Grimwood J."/>
            <person name="Groover A."/>
            <person name="Gunter L."/>
            <person name="Hamberger B."/>
            <person name="Heinze B."/>
            <person name="Helariutta Y."/>
            <person name="Henrissat B."/>
            <person name="Holligan D."/>
            <person name="Holt R."/>
            <person name="Huang W."/>
            <person name="Islam-Faridi N."/>
            <person name="Jones S."/>
            <person name="Jones-Rhoades M."/>
            <person name="Jorgensen R."/>
            <person name="Joshi C."/>
            <person name="Kangasjarvi J."/>
            <person name="Karlsson J."/>
            <person name="Kelleher C."/>
            <person name="Kirkpatrick R."/>
            <person name="Kirst M."/>
            <person name="Kohler A."/>
            <person name="Kalluri U."/>
            <person name="Larimer F."/>
            <person name="Leebens-Mack J."/>
            <person name="Leple J.C."/>
            <person name="Locascio P."/>
            <person name="Lou Y."/>
            <person name="Lucas S."/>
            <person name="Martin F."/>
            <person name="Montanini B."/>
            <person name="Napoli C."/>
            <person name="Nelson D.R."/>
            <person name="Nelson C."/>
            <person name="Nieminen K."/>
            <person name="Nilsson O."/>
            <person name="Pereda V."/>
            <person name="Peter G."/>
            <person name="Philippe R."/>
            <person name="Pilate G."/>
            <person name="Poliakov A."/>
            <person name="Razumovskaya J."/>
            <person name="Richardson P."/>
            <person name="Rinaldi C."/>
            <person name="Ritland K."/>
            <person name="Rouze P."/>
            <person name="Ryaboy D."/>
            <person name="Schmutz J."/>
            <person name="Schrader J."/>
            <person name="Segerman B."/>
            <person name="Shin H."/>
            <person name="Siddiqui A."/>
            <person name="Sterky F."/>
            <person name="Terry A."/>
            <person name="Tsai C.J."/>
            <person name="Uberbacher E."/>
            <person name="Unneberg P."/>
            <person name="Vahala J."/>
            <person name="Wall K."/>
            <person name="Wessler S."/>
            <person name="Yang G."/>
            <person name="Yin T."/>
            <person name="Douglas C."/>
            <person name="Marra M."/>
            <person name="Sandberg G."/>
            <person name="Van de Peer Y."/>
            <person name="Rokhsar D."/>
        </authorList>
    </citation>
    <scope>NUCLEOTIDE SEQUENCE [LARGE SCALE GENOMIC DNA]</scope>
    <source>
        <strain evidence="9">cv. Nisqually</strain>
        <strain evidence="8">Nisqually-1</strain>
    </source>
</reference>
<feature type="compositionally biased region" description="Polar residues" evidence="6">
    <location>
        <begin position="224"/>
        <end position="240"/>
    </location>
</feature>
<keyword evidence="5" id="KW-0206">Cytoskeleton</keyword>
<evidence type="ECO:0000256" key="4">
    <source>
        <dbReference type="ARBA" id="ARBA00022701"/>
    </source>
</evidence>
<gene>
    <name evidence="8" type="ORF">POPTR_016G066600</name>
</gene>
<dbReference type="AlphaFoldDB" id="A0A2K1XBU1"/>
<proteinExistence type="inferred from homology"/>
<dbReference type="PANTHER" id="PTHR46372">
    <property type="entry name" value="PROTEIN WVD2-LIKE 3"/>
    <property type="match status" value="1"/>
</dbReference>
<feature type="compositionally biased region" description="Polar residues" evidence="6">
    <location>
        <begin position="467"/>
        <end position="488"/>
    </location>
</feature>
<dbReference type="STRING" id="3694.A0A2K1XBU1"/>
<reference evidence="8" key="2">
    <citation type="submission" date="2017-07" db="EMBL/GenBank/DDBJ databases">
        <title>WGS assembly of Populus trichocarpa.</title>
        <authorList>
            <person name="Tuskan G."/>
            <person name="Difazio S."/>
            <person name="Jansson S."/>
            <person name="Bohlmann J."/>
            <person name="Grigoriev I."/>
            <person name="Hellsten U."/>
            <person name="Putnam N."/>
            <person name="Ralph S."/>
            <person name="Rombauts S."/>
            <person name="Salamov A."/>
            <person name="Schein J."/>
            <person name="Sterck L."/>
            <person name="Aerts A."/>
            <person name="Bhalerao R."/>
            <person name="Bhalerao R."/>
            <person name="Blaudez D."/>
            <person name="Boerjan W."/>
            <person name="Brun A."/>
            <person name="Brunner A."/>
            <person name="Busov V."/>
            <person name="Campbell M."/>
            <person name="Carlson J."/>
            <person name="Chalot M."/>
            <person name="Chapman J."/>
            <person name="Chen G."/>
            <person name="Cooper D."/>
            <person name="Coutinho P."/>
            <person name="Couturier J."/>
            <person name="Covert S."/>
            <person name="Cronk Q."/>
            <person name="Cunningham R."/>
            <person name="Davis J."/>
            <person name="Degroeve S."/>
            <person name="Dejardin A."/>
            <person name="Depamphilis C."/>
            <person name="Detter J."/>
            <person name="Dirks B."/>
            <person name="Dubchak I."/>
            <person name="Duplessis S."/>
            <person name="Ehlting J."/>
            <person name="Ellis B."/>
            <person name="Gendler K."/>
            <person name="Goodstein D."/>
            <person name="Gribskov M."/>
            <person name="Grimwood J."/>
            <person name="Groover A."/>
            <person name="Gunter L."/>
            <person name="Hamberger B."/>
            <person name="Heinze B."/>
            <person name="Helariutta Y."/>
            <person name="Henrissat B."/>
            <person name="Holligan D."/>
            <person name="Holt R."/>
            <person name="Huang W."/>
            <person name="Islam-Faridi N."/>
            <person name="Jones S."/>
            <person name="Jones-Rhoades M."/>
            <person name="Jorgensen R."/>
            <person name="Joshi C."/>
            <person name="Kangasjarvi J."/>
            <person name="Karlsson J."/>
            <person name="Kelleher C."/>
            <person name="Kirkpatrick R."/>
            <person name="Kirst M."/>
            <person name="Kohler A."/>
            <person name="Kalluri U."/>
            <person name="Larimer F."/>
            <person name="Leebens-Mack J."/>
            <person name="Leple J."/>
            <person name="Locascio P."/>
            <person name="Lou Y."/>
            <person name="Lucas S."/>
            <person name="Martin F."/>
            <person name="Montanini B."/>
            <person name="Napoli C."/>
            <person name="Nelson D."/>
            <person name="Nelson C."/>
            <person name="Nieminen K."/>
            <person name="Nilsson O."/>
            <person name="Pereda V."/>
            <person name="Peter G."/>
            <person name="Philippe R."/>
            <person name="Pilate G."/>
            <person name="Poliakov A."/>
            <person name="Razumovskaya J."/>
            <person name="Richardson P."/>
            <person name="Rinaldi C."/>
            <person name="Ritland K."/>
            <person name="Rouze P."/>
            <person name="Ryaboy D."/>
            <person name="Schmutz J."/>
            <person name="Schrader J."/>
            <person name="Segerman B."/>
            <person name="Shin H."/>
            <person name="Siddiqui A."/>
            <person name="Sterky F."/>
            <person name="Terry A."/>
            <person name="Tsai C."/>
            <person name="Uberbacher E."/>
            <person name="Unneberg P."/>
            <person name="Vahala J."/>
            <person name="Wall K."/>
            <person name="Wessler S."/>
            <person name="Yang G."/>
            <person name="Yin T."/>
            <person name="Douglas C."/>
            <person name="Marra M."/>
            <person name="Sandberg G."/>
            <person name="Van De Peer Y."/>
            <person name="Rokhsar D."/>
        </authorList>
    </citation>
    <scope>NUCLEOTIDE SEQUENCE</scope>
    <source>
        <strain evidence="8">Nisqually-1</strain>
    </source>
</reference>